<evidence type="ECO:0000259" key="2">
    <source>
        <dbReference type="Pfam" id="PF00534"/>
    </source>
</evidence>
<organism evidence="4 5">
    <name type="scientific">Lutispora saccharofermentans</name>
    <dbReference type="NCBI Taxonomy" id="3024236"/>
    <lineage>
        <taxon>Bacteria</taxon>
        <taxon>Bacillati</taxon>
        <taxon>Bacillota</taxon>
        <taxon>Clostridia</taxon>
        <taxon>Lutisporales</taxon>
        <taxon>Lutisporaceae</taxon>
        <taxon>Lutispora</taxon>
    </lineage>
</organism>
<feature type="domain" description="Glycosyl transferase family 1" evidence="2">
    <location>
        <begin position="194"/>
        <end position="346"/>
    </location>
</feature>
<dbReference type="Proteomes" id="UP001651880">
    <property type="component" value="Unassembled WGS sequence"/>
</dbReference>
<dbReference type="PANTHER" id="PTHR46401">
    <property type="entry name" value="GLYCOSYLTRANSFERASE WBBK-RELATED"/>
    <property type="match status" value="1"/>
</dbReference>
<accession>A0ABT1NCQ0</accession>
<dbReference type="RefSeq" id="WP_255226545.1">
    <property type="nucleotide sequence ID" value="NZ_JAJEKE010000003.1"/>
</dbReference>
<evidence type="ECO:0000313" key="4">
    <source>
        <dbReference type="EMBL" id="MCQ1529027.1"/>
    </source>
</evidence>
<dbReference type="EMBL" id="JAJEKE010000003">
    <property type="protein sequence ID" value="MCQ1529027.1"/>
    <property type="molecule type" value="Genomic_DNA"/>
</dbReference>
<keyword evidence="1" id="KW-0808">Transferase</keyword>
<dbReference type="Pfam" id="PF13439">
    <property type="entry name" value="Glyco_transf_4"/>
    <property type="match status" value="1"/>
</dbReference>
<dbReference type="Pfam" id="PF00534">
    <property type="entry name" value="Glycos_transf_1"/>
    <property type="match status" value="1"/>
</dbReference>
<comment type="caution">
    <text evidence="4">The sequence shown here is derived from an EMBL/GenBank/DDBJ whole genome shotgun (WGS) entry which is preliminary data.</text>
</comment>
<evidence type="ECO:0000313" key="5">
    <source>
        <dbReference type="Proteomes" id="UP001651880"/>
    </source>
</evidence>
<keyword evidence="5" id="KW-1185">Reference proteome</keyword>
<dbReference type="InterPro" id="IPR028098">
    <property type="entry name" value="Glyco_trans_4-like_N"/>
</dbReference>
<dbReference type="CDD" id="cd03809">
    <property type="entry name" value="GT4_MtfB-like"/>
    <property type="match status" value="1"/>
</dbReference>
<protein>
    <submittedName>
        <fullName evidence="4">Glycosyltransferase family 4 protein</fullName>
    </submittedName>
</protein>
<proteinExistence type="predicted"/>
<evidence type="ECO:0000256" key="1">
    <source>
        <dbReference type="ARBA" id="ARBA00022679"/>
    </source>
</evidence>
<evidence type="ECO:0000259" key="3">
    <source>
        <dbReference type="Pfam" id="PF13439"/>
    </source>
</evidence>
<gene>
    <name evidence="4" type="ORF">LJD61_05630</name>
</gene>
<dbReference type="PANTHER" id="PTHR46401:SF2">
    <property type="entry name" value="GLYCOSYLTRANSFERASE WBBK-RELATED"/>
    <property type="match status" value="1"/>
</dbReference>
<sequence length="374" mass="43037">MHACIDIRGAKLYAGTGIGTYTMRLMENIQAIDSDNHYSFFWPNGGYESFATKKNIQVILFGERNKKFWDECYLPKRLKQLKPDVFHLPQNGLGLPVRKYSKYVVTVHDLIPYTMPETCGKSYLDKFTTEMPFILDKSDLIITVSQYSKDDIIKYFDVPQEKIKVTYLAADSIFRHMDKDTAWDLLKHKYNYSTDYILYVGGFSPRKNVDGLLHAYKAIYKELPGRYDLMILGASKDDHYEMKKKVYALGIEDRVVFTGYIPYEHLPLFYNCASLFVYPSFYEGFGLPPLEAMTCGTPVITSNVTSIPEIVDGGAILVNPYDPDELTNSMYEVLTNTSLSQELSLKGMKRAYQFSWRKTALETVKVYEEAIAMY</sequence>
<feature type="domain" description="Glycosyltransferase subfamily 4-like N-terminal" evidence="3">
    <location>
        <begin position="17"/>
        <end position="168"/>
    </location>
</feature>
<reference evidence="4 5" key="1">
    <citation type="submission" date="2021-10" db="EMBL/GenBank/DDBJ databases">
        <title>Lutispora strain m25 sp. nov., a thermophilic, non-spore-forming bacterium isolated from a lab-scale methanogenic bioreactor digesting anaerobic sludge.</title>
        <authorList>
            <person name="El Houari A."/>
            <person name="Mcdonald J."/>
        </authorList>
    </citation>
    <scope>NUCLEOTIDE SEQUENCE [LARGE SCALE GENOMIC DNA]</scope>
    <source>
        <strain evidence="5">m25</strain>
    </source>
</reference>
<dbReference type="Gene3D" id="3.40.50.2000">
    <property type="entry name" value="Glycogen Phosphorylase B"/>
    <property type="match status" value="2"/>
</dbReference>
<name>A0ABT1NCQ0_9FIRM</name>
<dbReference type="InterPro" id="IPR001296">
    <property type="entry name" value="Glyco_trans_1"/>
</dbReference>
<dbReference type="SUPFAM" id="SSF53756">
    <property type="entry name" value="UDP-Glycosyltransferase/glycogen phosphorylase"/>
    <property type="match status" value="1"/>
</dbReference>